<keyword evidence="4" id="KW-0472">Membrane</keyword>
<dbReference type="Proteomes" id="UP000515154">
    <property type="component" value="Linkage group LG9"/>
</dbReference>
<feature type="domain" description="Sushi" evidence="9">
    <location>
        <begin position="12"/>
        <end position="71"/>
    </location>
</feature>
<keyword evidence="6" id="KW-0325">Glycoprotein</keyword>
<feature type="domain" description="Sushi" evidence="9">
    <location>
        <begin position="631"/>
        <end position="701"/>
    </location>
</feature>
<evidence type="ECO:0000313" key="11">
    <source>
        <dbReference type="RefSeq" id="XP_036361799.1"/>
    </source>
</evidence>
<feature type="domain" description="Sushi" evidence="9">
    <location>
        <begin position="494"/>
        <end position="552"/>
    </location>
</feature>
<dbReference type="PROSITE" id="PS50923">
    <property type="entry name" value="SUSHI"/>
    <property type="match status" value="9"/>
</dbReference>
<keyword evidence="3" id="KW-0677">Repeat</keyword>
<feature type="domain" description="Sushi" evidence="9">
    <location>
        <begin position="143"/>
        <end position="201"/>
    </location>
</feature>
<dbReference type="CDD" id="cd00033">
    <property type="entry name" value="CCP"/>
    <property type="match status" value="10"/>
</dbReference>
<feature type="disulfide bond" evidence="7">
    <location>
        <begin position="172"/>
        <end position="199"/>
    </location>
</feature>
<organism evidence="10 11">
    <name type="scientific">Octopus sinensis</name>
    <name type="common">East Asian common octopus</name>
    <dbReference type="NCBI Taxonomy" id="2607531"/>
    <lineage>
        <taxon>Eukaryota</taxon>
        <taxon>Metazoa</taxon>
        <taxon>Spiralia</taxon>
        <taxon>Lophotrochozoa</taxon>
        <taxon>Mollusca</taxon>
        <taxon>Cephalopoda</taxon>
        <taxon>Coleoidea</taxon>
        <taxon>Octopodiformes</taxon>
        <taxon>Octopoda</taxon>
        <taxon>Incirrata</taxon>
        <taxon>Octopodidae</taxon>
        <taxon>Octopus</taxon>
    </lineage>
</organism>
<dbReference type="InterPro" id="IPR035976">
    <property type="entry name" value="Sushi/SCR/CCP_sf"/>
</dbReference>
<evidence type="ECO:0000259" key="9">
    <source>
        <dbReference type="PROSITE" id="PS50923"/>
    </source>
</evidence>
<keyword evidence="7" id="KW-0768">Sushi</keyword>
<feature type="disulfide bond" evidence="7">
    <location>
        <begin position="300"/>
        <end position="327"/>
    </location>
</feature>
<reference evidence="11" key="1">
    <citation type="submission" date="2025-08" db="UniProtKB">
        <authorList>
            <consortium name="RefSeq"/>
        </authorList>
    </citation>
    <scope>IDENTIFICATION</scope>
</reference>
<evidence type="ECO:0000256" key="3">
    <source>
        <dbReference type="ARBA" id="ARBA00022737"/>
    </source>
</evidence>
<dbReference type="InterPro" id="IPR000436">
    <property type="entry name" value="Sushi_SCR_CCP_dom"/>
</dbReference>
<feature type="disulfide bond" evidence="7">
    <location>
        <begin position="234"/>
        <end position="261"/>
    </location>
</feature>
<feature type="disulfide bond" evidence="7">
    <location>
        <begin position="672"/>
        <end position="699"/>
    </location>
</feature>
<feature type="domain" description="Sushi" evidence="9">
    <location>
        <begin position="202"/>
        <end position="263"/>
    </location>
</feature>
<dbReference type="RefSeq" id="XP_036361799.1">
    <property type="nucleotide sequence ID" value="XM_036505906.1"/>
</dbReference>
<protein>
    <submittedName>
        <fullName evidence="11">Protein lev-9-like isoform X1</fullName>
    </submittedName>
</protein>
<name>A0A7E6F265_9MOLL</name>
<dbReference type="InterPro" id="IPR051277">
    <property type="entry name" value="SEZ6_CSMD_C4BPB_Regulators"/>
</dbReference>
<dbReference type="PANTHER" id="PTHR45656:SF4">
    <property type="entry name" value="PROTEIN CBR-CLEC-78"/>
    <property type="match status" value="1"/>
</dbReference>
<proteinExistence type="predicted"/>
<feature type="domain" description="Sushi" evidence="9">
    <location>
        <begin position="330"/>
        <end position="387"/>
    </location>
</feature>
<evidence type="ECO:0000256" key="6">
    <source>
        <dbReference type="ARBA" id="ARBA00023180"/>
    </source>
</evidence>
<evidence type="ECO:0000256" key="2">
    <source>
        <dbReference type="ARBA" id="ARBA00022729"/>
    </source>
</evidence>
<feature type="disulfide bond" evidence="7">
    <location>
        <begin position="496"/>
        <end position="539"/>
    </location>
</feature>
<comment type="subcellular location">
    <subcellularLocation>
        <location evidence="1">Membrane</location>
    </subcellularLocation>
</comment>
<dbReference type="SMART" id="SM00032">
    <property type="entry name" value="CCP"/>
    <property type="match status" value="10"/>
</dbReference>
<accession>A0A7E6F265</accession>
<feature type="domain" description="Sushi" evidence="9">
    <location>
        <begin position="79"/>
        <end position="142"/>
    </location>
</feature>
<dbReference type="Pfam" id="PF00084">
    <property type="entry name" value="Sushi"/>
    <property type="match status" value="10"/>
</dbReference>
<sequence length="721" mass="80539">MSCINKNSKSHTRCRGDDLKILNGNVDIVPYNRFGAMAKYTCEKGYVLYGNATRICQGDEKWSGEIPRCVMKDPDVDKNECRDPPKVHNAVHDGPETQKKYSVGHMLEYRCKEGFMARKESVLRAWCIGGELWVGPNMTCTHAGCPLLPQIDNGHVDILQPNIIGTSAKYTCSTGFFLAGRAIRKCTSEGAWDGREPSCEKVLCNRPPDIPNAYHNAPKGQDSFPAGTVLTYKCEARFRADGQERAMCREDGTWSGPTMFCKVKNRNKDSFKNCGFPGELVNGRREGNRFRFPGKVTYHCNEGYELHGQPVRECQADGVWSGSLPVCKPIRCPELHAPLNGYVTGSGNTYNTVLKFHCSTGFNIVGSSERRCMSNHQWSGQPTRCEGQPGGRRPSDGNKSITPTKKPKKDSSRKGKKRTKANNGTKSIKNTKDSETNCGLPGPLRNGYLDGHRTTVGAVFFFRCNVRTTFDGPSFSTQCQENGSWSHPPPKCWGQCQVPSILNGSVTHGREGAWVDHETFINFRCREGLVLNDTSHVKCDNGTWSLTPRCIPGSELPVTKEPIFIAGHIPYFAPCSASPPNIDNGRRVYIGWKHGDRAKYMCLQGFRLRGDKYMTCQYGRWKGSRPYCEEIFCPNPGSLTNGKIFKKGHLGNFVFKPYIVTIRHGDRLMYECERGYELLGPTGATCVDGQWSPEDRPLCKQSSHPALQKLWKPIEEGPLNY</sequence>
<evidence type="ECO:0000256" key="8">
    <source>
        <dbReference type="SAM" id="MobiDB-lite"/>
    </source>
</evidence>
<feature type="disulfide bond" evidence="7">
    <location>
        <begin position="358"/>
        <end position="385"/>
    </location>
</feature>
<keyword evidence="5 7" id="KW-1015">Disulfide bond</keyword>
<evidence type="ECO:0000313" key="10">
    <source>
        <dbReference type="Proteomes" id="UP000515154"/>
    </source>
</evidence>
<feature type="domain" description="Sushi" evidence="9">
    <location>
        <begin position="272"/>
        <end position="329"/>
    </location>
</feature>
<feature type="domain" description="Sushi" evidence="9">
    <location>
        <begin position="573"/>
        <end position="630"/>
    </location>
</feature>
<gene>
    <name evidence="11" type="primary">LOC115215824</name>
</gene>
<keyword evidence="2" id="KW-0732">Signal</keyword>
<feature type="region of interest" description="Disordered" evidence="8">
    <location>
        <begin position="375"/>
        <end position="443"/>
    </location>
</feature>
<evidence type="ECO:0000256" key="4">
    <source>
        <dbReference type="ARBA" id="ARBA00023136"/>
    </source>
</evidence>
<dbReference type="GO" id="GO:0016020">
    <property type="term" value="C:membrane"/>
    <property type="evidence" value="ECO:0007669"/>
    <property type="project" value="UniProtKB-SubCell"/>
</dbReference>
<dbReference type="FunFam" id="2.10.70.10:FF:000011">
    <property type="entry name" value="CUB and sushi domain-containing protein 3 isoform A"/>
    <property type="match status" value="1"/>
</dbReference>
<evidence type="ECO:0000256" key="7">
    <source>
        <dbReference type="PROSITE-ProRule" id="PRU00302"/>
    </source>
</evidence>
<dbReference type="SUPFAM" id="SSF57535">
    <property type="entry name" value="Complement control module/SCR domain"/>
    <property type="match status" value="10"/>
</dbReference>
<evidence type="ECO:0000256" key="1">
    <source>
        <dbReference type="ARBA" id="ARBA00004370"/>
    </source>
</evidence>
<dbReference type="AlphaFoldDB" id="A0A7E6F265"/>
<keyword evidence="10" id="KW-1185">Reference proteome</keyword>
<evidence type="ECO:0000256" key="5">
    <source>
        <dbReference type="ARBA" id="ARBA00023157"/>
    </source>
</evidence>
<dbReference type="Gene3D" id="2.10.70.10">
    <property type="entry name" value="Complement Module, domain 1"/>
    <property type="match status" value="10"/>
</dbReference>
<comment type="caution">
    <text evidence="7">Lacks conserved residue(s) required for the propagation of feature annotation.</text>
</comment>
<dbReference type="PANTHER" id="PTHR45656">
    <property type="entry name" value="PROTEIN CBR-CLEC-78"/>
    <property type="match status" value="1"/>
</dbReference>
<feature type="disulfide bond" evidence="7">
    <location>
        <begin position="42"/>
        <end position="69"/>
    </location>
</feature>